<dbReference type="FunFam" id="3.40.30.10:FF:000404">
    <property type="entry name" value="WGS project CABT00000000 data, contig 2.14"/>
    <property type="match status" value="1"/>
</dbReference>
<reference evidence="3" key="1">
    <citation type="submission" date="2015-05" db="EMBL/GenBank/DDBJ databases">
        <authorList>
            <person name="Fogelqvist Johan"/>
        </authorList>
    </citation>
    <scope>NUCLEOTIDE SEQUENCE [LARGE SCALE GENOMIC DNA]</scope>
</reference>
<dbReference type="Pfam" id="PF13911">
    <property type="entry name" value="AhpC-TSA_2"/>
    <property type="match status" value="1"/>
</dbReference>
<feature type="compositionally biased region" description="Low complexity" evidence="1">
    <location>
        <begin position="135"/>
        <end position="144"/>
    </location>
</feature>
<dbReference type="InterPro" id="IPR032801">
    <property type="entry name" value="PXL2A/B/C"/>
</dbReference>
<sequence>MPPPNLLPGFWQKLCYCRATACTSDWALARSAGDLVVPDPGLTLTSLGVGACPCCASSLHHHLFQGVPGPLLRLVDLQITYLFVLPLQLHQTLAIDLTADIMATAEPTPTTAGGATPSTVDQDKATTAPIEGPPAVAQDTTSQATTASLPLHQAPLPANAASEGLSQADKTLGVSTAHHQTLDPSIQPTQAEGSKSPTTPTTQGADSSTRATSVEVDTSKPKDFEGEIETNNEIPSTELIRRVENYVLLDRHGKTHTFKSLHSGRNVARRMLFIFVRHFFCGNCQEFLRAVSESITTESLLRLPVSTFITVIGCGDPGLIQMYAETTNCPFPIYTDPTRSLYKKFEMTRTWDLGSKPAYMKKSMLKSTGSSIIQGLKQVTTGLATKSGDFQQVGGEFLFEPMDLMTPVTTPQAEEVDRTLGDAITAQDTQRPSGSVHDDGGDVQYSTEEKRITWCHRMRSTRDHAEVPELMEVLGLTGNGKPIDDSQRWTKALQERKGTGLSLASQMSQLSGR</sequence>
<dbReference type="CDD" id="cd02970">
    <property type="entry name" value="PRX_like2"/>
    <property type="match status" value="1"/>
</dbReference>
<feature type="compositionally biased region" description="Polar residues" evidence="1">
    <location>
        <begin position="173"/>
        <end position="216"/>
    </location>
</feature>
<feature type="region of interest" description="Disordered" evidence="1">
    <location>
        <begin position="173"/>
        <end position="229"/>
    </location>
</feature>
<protein>
    <recommendedName>
        <fullName evidence="4">Thioredoxin-like fold domain-containing protein</fullName>
    </recommendedName>
</protein>
<dbReference type="AlphaFoldDB" id="A0A0G4NKV5"/>
<dbReference type="Proteomes" id="UP000045706">
    <property type="component" value="Unassembled WGS sequence"/>
</dbReference>
<dbReference type="PANTHER" id="PTHR28630">
    <property type="match status" value="1"/>
</dbReference>
<feature type="compositionally biased region" description="Low complexity" evidence="1">
    <location>
        <begin position="108"/>
        <end position="119"/>
    </location>
</feature>
<dbReference type="PANTHER" id="PTHR28630:SF3">
    <property type="entry name" value="PEROXIREDOXIN-LIKE 2C"/>
    <property type="match status" value="1"/>
</dbReference>
<dbReference type="SUPFAM" id="SSF52833">
    <property type="entry name" value="Thioredoxin-like"/>
    <property type="match status" value="1"/>
</dbReference>
<accession>A0A0G4NKV5</accession>
<evidence type="ECO:0000256" key="1">
    <source>
        <dbReference type="SAM" id="MobiDB-lite"/>
    </source>
</evidence>
<evidence type="ECO:0000313" key="3">
    <source>
        <dbReference type="Proteomes" id="UP000045706"/>
    </source>
</evidence>
<feature type="region of interest" description="Disordered" evidence="1">
    <location>
        <begin position="108"/>
        <end position="144"/>
    </location>
</feature>
<evidence type="ECO:0000313" key="2">
    <source>
        <dbReference type="EMBL" id="CRK47064.1"/>
    </source>
</evidence>
<dbReference type="EMBL" id="CVQI01036162">
    <property type="protein sequence ID" value="CRK47064.1"/>
    <property type="molecule type" value="Genomic_DNA"/>
</dbReference>
<dbReference type="InterPro" id="IPR036249">
    <property type="entry name" value="Thioredoxin-like_sf"/>
</dbReference>
<feature type="region of interest" description="Disordered" evidence="1">
    <location>
        <begin position="494"/>
        <end position="513"/>
    </location>
</feature>
<proteinExistence type="predicted"/>
<organism evidence="2 3">
    <name type="scientific">Verticillium longisporum</name>
    <name type="common">Verticillium dahliae var. longisporum</name>
    <dbReference type="NCBI Taxonomy" id="100787"/>
    <lineage>
        <taxon>Eukaryota</taxon>
        <taxon>Fungi</taxon>
        <taxon>Dikarya</taxon>
        <taxon>Ascomycota</taxon>
        <taxon>Pezizomycotina</taxon>
        <taxon>Sordariomycetes</taxon>
        <taxon>Hypocreomycetidae</taxon>
        <taxon>Glomerellales</taxon>
        <taxon>Plectosphaerellaceae</taxon>
        <taxon>Verticillium</taxon>
    </lineage>
</organism>
<name>A0A0G4NKV5_VERLO</name>
<dbReference type="Gene3D" id="3.40.30.10">
    <property type="entry name" value="Glutaredoxin"/>
    <property type="match status" value="1"/>
</dbReference>
<evidence type="ECO:0008006" key="4">
    <source>
        <dbReference type="Google" id="ProtNLM"/>
    </source>
</evidence>
<gene>
    <name evidence="2" type="ORF">BN1723_007322</name>
</gene>
<feature type="compositionally biased region" description="Polar residues" evidence="1">
    <location>
        <begin position="502"/>
        <end position="513"/>
    </location>
</feature>